<keyword evidence="3" id="KW-1185">Reference proteome</keyword>
<comment type="caution">
    <text evidence="2">The sequence shown here is derived from an EMBL/GenBank/DDBJ whole genome shotgun (WGS) entry which is preliminary data.</text>
</comment>
<sequence length="88" mass="10020">MASKSGDCWGLSRVSRRPRSECRRPRRDCKCQIHNRRAAIMPNTPNAPELIPSAPFERVNLADLYADRYGLEFAALVRVDDYAAENNL</sequence>
<accession>A0ABP8PVK7</accession>
<gene>
    <name evidence="2" type="ORF">GCM10023171_36960</name>
</gene>
<evidence type="ECO:0000313" key="3">
    <source>
        <dbReference type="Proteomes" id="UP001500731"/>
    </source>
</evidence>
<dbReference type="EMBL" id="BAABGP010000031">
    <property type="protein sequence ID" value="GAA4492086.1"/>
    <property type="molecule type" value="Genomic_DNA"/>
</dbReference>
<evidence type="ECO:0000313" key="2">
    <source>
        <dbReference type="EMBL" id="GAA4492086.1"/>
    </source>
</evidence>
<name>A0ABP8PVK7_9MICO</name>
<protein>
    <submittedName>
        <fullName evidence="2">Uncharacterized protein</fullName>
    </submittedName>
</protein>
<reference evidence="3" key="1">
    <citation type="journal article" date="2019" name="Int. J. Syst. Evol. Microbiol.">
        <title>The Global Catalogue of Microorganisms (GCM) 10K type strain sequencing project: providing services to taxonomists for standard genome sequencing and annotation.</title>
        <authorList>
            <consortium name="The Broad Institute Genomics Platform"/>
            <consortium name="The Broad Institute Genome Sequencing Center for Infectious Disease"/>
            <person name="Wu L."/>
            <person name="Ma J."/>
        </authorList>
    </citation>
    <scope>NUCLEOTIDE SEQUENCE [LARGE SCALE GENOMIC DNA]</scope>
    <source>
        <strain evidence="3">JCM 17839</strain>
    </source>
</reference>
<feature type="region of interest" description="Disordered" evidence="1">
    <location>
        <begin position="1"/>
        <end position="21"/>
    </location>
</feature>
<organism evidence="2 3">
    <name type="scientific">Microbacterium panaciterrae</name>
    <dbReference type="NCBI Taxonomy" id="985759"/>
    <lineage>
        <taxon>Bacteria</taxon>
        <taxon>Bacillati</taxon>
        <taxon>Actinomycetota</taxon>
        <taxon>Actinomycetes</taxon>
        <taxon>Micrococcales</taxon>
        <taxon>Microbacteriaceae</taxon>
        <taxon>Microbacterium</taxon>
    </lineage>
</organism>
<evidence type="ECO:0000256" key="1">
    <source>
        <dbReference type="SAM" id="MobiDB-lite"/>
    </source>
</evidence>
<proteinExistence type="predicted"/>
<dbReference type="Proteomes" id="UP001500731">
    <property type="component" value="Unassembled WGS sequence"/>
</dbReference>